<dbReference type="Pfam" id="PF03781">
    <property type="entry name" value="FGE-sulfatase"/>
    <property type="match status" value="1"/>
</dbReference>
<dbReference type="EMBL" id="UINC01010068">
    <property type="protein sequence ID" value="SVA44931.1"/>
    <property type="molecule type" value="Genomic_DNA"/>
</dbReference>
<evidence type="ECO:0000259" key="1">
    <source>
        <dbReference type="Pfam" id="PF03781"/>
    </source>
</evidence>
<dbReference type="InterPro" id="IPR042095">
    <property type="entry name" value="SUMF_sf"/>
</dbReference>
<dbReference type="GO" id="GO:0120147">
    <property type="term" value="F:formylglycine-generating oxidase activity"/>
    <property type="evidence" value="ECO:0007669"/>
    <property type="project" value="TreeGrafter"/>
</dbReference>
<evidence type="ECO:0000313" key="2">
    <source>
        <dbReference type="EMBL" id="SVA44931.1"/>
    </source>
</evidence>
<accession>A0A381VXV4</accession>
<dbReference type="SUPFAM" id="SSF56436">
    <property type="entry name" value="C-type lectin-like"/>
    <property type="match status" value="1"/>
</dbReference>
<feature type="domain" description="Sulfatase-modifying factor enzyme-like" evidence="1">
    <location>
        <begin position="1"/>
        <end position="269"/>
    </location>
</feature>
<proteinExistence type="predicted"/>
<dbReference type="InterPro" id="IPR005532">
    <property type="entry name" value="SUMF_dom"/>
</dbReference>
<dbReference type="PANTHER" id="PTHR23150:SF19">
    <property type="entry name" value="FORMYLGLYCINE-GENERATING ENZYME"/>
    <property type="match status" value="1"/>
</dbReference>
<dbReference type="AlphaFoldDB" id="A0A381VXV4"/>
<sequence length="269" mass="29656">MGNEEDAYPADGEGPVREVILSGFAISATAVTNAEFAEFVGATGHRTTAEVEGWSFVFAGLLPDDFPPTRGVLGAEWWRQVEGADWRHPEGPNSRITANGDRWHHPVVHVSWFDAVGFAAWADGRLPTEAQWEYAARGGLDQKRLPWGDETAPNGRHQCNIFTGTFPVEDTAEDGWAGTCPVDEYEPNGYGLYNCSGNVWEWCADWFTAHRPDEDPLLDPSGPPMGLDRVAKGGSYLCHDSYCHRYRVGARLGLLPDSTLGHHGFRLAR</sequence>
<dbReference type="InterPro" id="IPR016187">
    <property type="entry name" value="CTDL_fold"/>
</dbReference>
<gene>
    <name evidence="2" type="ORF">METZ01_LOCUS97785</name>
</gene>
<organism evidence="2">
    <name type="scientific">marine metagenome</name>
    <dbReference type="NCBI Taxonomy" id="408172"/>
    <lineage>
        <taxon>unclassified sequences</taxon>
        <taxon>metagenomes</taxon>
        <taxon>ecological metagenomes</taxon>
    </lineage>
</organism>
<dbReference type="InterPro" id="IPR051043">
    <property type="entry name" value="Sulfatase_Mod_Factor_Kinase"/>
</dbReference>
<protein>
    <recommendedName>
        <fullName evidence="1">Sulfatase-modifying factor enzyme-like domain-containing protein</fullName>
    </recommendedName>
</protein>
<dbReference type="Gene3D" id="3.90.1580.10">
    <property type="entry name" value="paralog of FGE (formylglycine-generating enzyme)"/>
    <property type="match status" value="1"/>
</dbReference>
<dbReference type="PANTHER" id="PTHR23150">
    <property type="entry name" value="SULFATASE MODIFYING FACTOR 1, 2"/>
    <property type="match status" value="1"/>
</dbReference>
<name>A0A381VXV4_9ZZZZ</name>
<reference evidence="2" key="1">
    <citation type="submission" date="2018-05" db="EMBL/GenBank/DDBJ databases">
        <authorList>
            <person name="Lanie J.A."/>
            <person name="Ng W.-L."/>
            <person name="Kazmierczak K.M."/>
            <person name="Andrzejewski T.M."/>
            <person name="Davidsen T.M."/>
            <person name="Wayne K.J."/>
            <person name="Tettelin H."/>
            <person name="Glass J.I."/>
            <person name="Rusch D."/>
            <person name="Podicherti R."/>
            <person name="Tsui H.-C.T."/>
            <person name="Winkler M.E."/>
        </authorList>
    </citation>
    <scope>NUCLEOTIDE SEQUENCE</scope>
</reference>